<dbReference type="Proteomes" id="UP000008206">
    <property type="component" value="Chromosome"/>
</dbReference>
<feature type="transmembrane region" description="Helical" evidence="1">
    <location>
        <begin position="6"/>
        <end position="28"/>
    </location>
</feature>
<dbReference type="AlphaFoldDB" id="E0U8M5"/>
<protein>
    <recommendedName>
        <fullName evidence="4">NfeD-like C-terminal domain-containing protein</fullName>
    </recommendedName>
</protein>
<dbReference type="EMBL" id="CP002198">
    <property type="protein sequence ID" value="ADN13771.1"/>
    <property type="molecule type" value="Genomic_DNA"/>
</dbReference>
<evidence type="ECO:0008006" key="4">
    <source>
        <dbReference type="Google" id="ProtNLM"/>
    </source>
</evidence>
<keyword evidence="1" id="KW-0472">Membrane</keyword>
<name>E0U8M5_GLOV7</name>
<accession>E0U8M5</accession>
<dbReference type="KEGG" id="cyj:Cyan7822_1784"/>
<dbReference type="RefSeq" id="WP_013321878.1">
    <property type="nucleotide sequence ID" value="NC_014501.1"/>
</dbReference>
<keyword evidence="1" id="KW-1133">Transmembrane helix</keyword>
<reference evidence="3" key="1">
    <citation type="journal article" date="2011" name="MBio">
        <title>Novel metabolic attributes of the genus Cyanothece, comprising a group of unicellular nitrogen-fixing Cyanobacteria.</title>
        <authorList>
            <person name="Bandyopadhyay A."/>
            <person name="Elvitigala T."/>
            <person name="Welsh E."/>
            <person name="Stockel J."/>
            <person name="Liberton M."/>
            <person name="Min H."/>
            <person name="Sherman L.A."/>
            <person name="Pakrasi H.B."/>
        </authorList>
    </citation>
    <scope>NUCLEOTIDE SEQUENCE [LARGE SCALE GENOMIC DNA]</scope>
    <source>
        <strain evidence="3">PCC 7822</strain>
    </source>
</reference>
<evidence type="ECO:0000256" key="1">
    <source>
        <dbReference type="SAM" id="Phobius"/>
    </source>
</evidence>
<proteinExistence type="predicted"/>
<dbReference type="eggNOG" id="ENOG5031HI9">
    <property type="taxonomic scope" value="Bacteria"/>
</dbReference>
<dbReference type="InterPro" id="IPR012340">
    <property type="entry name" value="NA-bd_OB-fold"/>
</dbReference>
<keyword evidence="3" id="KW-1185">Reference proteome</keyword>
<dbReference type="STRING" id="497965.Cyan7822_1784"/>
<keyword evidence="1" id="KW-0812">Transmembrane</keyword>
<gene>
    <name evidence="2" type="ordered locus">Cyan7822_1784</name>
</gene>
<organism evidence="2 3">
    <name type="scientific">Gloeothece verrucosa (strain PCC 7822)</name>
    <name type="common">Cyanothece sp. (strain PCC 7822)</name>
    <dbReference type="NCBI Taxonomy" id="497965"/>
    <lineage>
        <taxon>Bacteria</taxon>
        <taxon>Bacillati</taxon>
        <taxon>Cyanobacteriota</taxon>
        <taxon>Cyanophyceae</taxon>
        <taxon>Oscillatoriophycideae</taxon>
        <taxon>Chroococcales</taxon>
        <taxon>Aphanothecaceae</taxon>
        <taxon>Gloeothece</taxon>
        <taxon>Gloeothece verrucosa</taxon>
    </lineage>
</organism>
<evidence type="ECO:0000313" key="2">
    <source>
        <dbReference type="EMBL" id="ADN13771.1"/>
    </source>
</evidence>
<sequence length="117" mass="12991">MDKDQLVMIAITVIAIGVILGALFVLLVKWKRGNRVINSLVSVNQIVGSIGRVEIPFDQNSKGKVRVGIKGSLIDFVAVTSLPYEFQLGESVLIIEIKENRVSVVPENYLRKIQDQE</sequence>
<dbReference type="OrthoDB" id="517853at2"/>
<evidence type="ECO:0000313" key="3">
    <source>
        <dbReference type="Proteomes" id="UP000008206"/>
    </source>
</evidence>
<dbReference type="HOGENOM" id="CLU_2082666_0_0_3"/>
<dbReference type="Gene3D" id="2.40.50.140">
    <property type="entry name" value="Nucleic acid-binding proteins"/>
    <property type="match status" value="1"/>
</dbReference>